<dbReference type="InterPro" id="IPR001305">
    <property type="entry name" value="HSP_DnaJ_Cys-rich_dom"/>
</dbReference>
<comment type="caution">
    <text evidence="2">The sequence shown here is derived from an EMBL/GenBank/DDBJ whole genome shotgun (WGS) entry which is preliminary data.</text>
</comment>
<dbReference type="EMBL" id="LJCR01001317">
    <property type="protein sequence ID" value="KPV50575.1"/>
    <property type="molecule type" value="Genomic_DNA"/>
</dbReference>
<dbReference type="Gene3D" id="6.20.20.10">
    <property type="match status" value="1"/>
</dbReference>
<evidence type="ECO:0000313" key="3">
    <source>
        <dbReference type="Proteomes" id="UP000050509"/>
    </source>
</evidence>
<dbReference type="AlphaFoldDB" id="A0A0P9DD50"/>
<evidence type="ECO:0000313" key="2">
    <source>
        <dbReference type="EMBL" id="KPV50575.1"/>
    </source>
</evidence>
<sequence>SYDVYLYERRADYETRTPPQTRQAIPEEGSIAPATREPELWDVPAPELPPFADAAPTPIAIPGSQHVIPCSECGGAANVVCKNCRGEGYIERVRKVRDADGTNRNEALKEQCPICHGYGKQPCPRCEGAGQLLEEKFFTWSRHAKQFFNEDDLTGLHKLTIQTQAQPGFSGRIDPYGAKWYQVAPLKELLETAIDGGGPNARLLTADLDIKGVPVTEVDYTYKEKPHSLTLIGFTDEVRGDAALFDRERAILYGGLVVLTLLPALLFFLRF</sequence>
<keyword evidence="2" id="KW-0418">Kinase</keyword>
<dbReference type="Proteomes" id="UP000050509">
    <property type="component" value="Unassembled WGS sequence"/>
</dbReference>
<dbReference type="PANTHER" id="PTHR48465">
    <property type="entry name" value="PROTEIN SSUH2 HOMOLOG"/>
    <property type="match status" value="1"/>
</dbReference>
<accession>A0A0P9DD50</accession>
<gene>
    <name evidence="2" type="ORF">SE17_26120</name>
</gene>
<keyword evidence="1" id="KW-0472">Membrane</keyword>
<keyword evidence="1" id="KW-0812">Transmembrane</keyword>
<proteinExistence type="predicted"/>
<dbReference type="GO" id="GO:0016301">
    <property type="term" value="F:kinase activity"/>
    <property type="evidence" value="ECO:0007669"/>
    <property type="project" value="UniProtKB-KW"/>
</dbReference>
<feature type="transmembrane region" description="Helical" evidence="1">
    <location>
        <begin position="250"/>
        <end position="269"/>
    </location>
</feature>
<dbReference type="GO" id="GO:0051082">
    <property type="term" value="F:unfolded protein binding"/>
    <property type="evidence" value="ECO:0007669"/>
    <property type="project" value="InterPro"/>
</dbReference>
<dbReference type="CDD" id="cd10719">
    <property type="entry name" value="DnaJ_zf"/>
    <property type="match status" value="1"/>
</dbReference>
<keyword evidence="2" id="KW-0808">Transferase</keyword>
<dbReference type="GO" id="GO:0031072">
    <property type="term" value="F:heat shock protein binding"/>
    <property type="evidence" value="ECO:0007669"/>
    <property type="project" value="InterPro"/>
</dbReference>
<protein>
    <submittedName>
        <fullName evidence="2">Protein kinase</fullName>
    </submittedName>
</protein>
<reference evidence="2 3" key="1">
    <citation type="submission" date="2015-09" db="EMBL/GenBank/DDBJ databases">
        <title>Draft genome sequence of Kouleothrix aurantiaca JCM 19913.</title>
        <authorList>
            <person name="Hemp J."/>
        </authorList>
    </citation>
    <scope>NUCLEOTIDE SEQUENCE [LARGE SCALE GENOMIC DNA]</scope>
    <source>
        <strain evidence="2 3">COM-B</strain>
    </source>
</reference>
<feature type="non-terminal residue" evidence="2">
    <location>
        <position position="1"/>
    </location>
</feature>
<name>A0A0P9DD50_9CHLR</name>
<keyword evidence="3" id="KW-1185">Reference proteome</keyword>
<organism evidence="2 3">
    <name type="scientific">Kouleothrix aurantiaca</name>
    <dbReference type="NCBI Taxonomy" id="186479"/>
    <lineage>
        <taxon>Bacteria</taxon>
        <taxon>Bacillati</taxon>
        <taxon>Chloroflexota</taxon>
        <taxon>Chloroflexia</taxon>
        <taxon>Chloroflexales</taxon>
        <taxon>Roseiflexineae</taxon>
        <taxon>Roseiflexaceae</taxon>
        <taxon>Kouleothrix</taxon>
    </lineage>
</organism>
<dbReference type="SUPFAM" id="SSF57938">
    <property type="entry name" value="DnaJ/Hsp40 cysteine-rich domain"/>
    <property type="match status" value="1"/>
</dbReference>
<keyword evidence="1" id="KW-1133">Transmembrane helix</keyword>
<dbReference type="InterPro" id="IPR036410">
    <property type="entry name" value="HSP_DnaJ_Cys-rich_dom_sf"/>
</dbReference>
<dbReference type="PANTHER" id="PTHR48465:SF1">
    <property type="entry name" value="PROTEIN SSUH2 HOMOLOG"/>
    <property type="match status" value="1"/>
</dbReference>
<evidence type="ECO:0000256" key="1">
    <source>
        <dbReference type="SAM" id="Phobius"/>
    </source>
</evidence>
<dbReference type="InterPro" id="IPR052789">
    <property type="entry name" value="SSUH2_homolog"/>
</dbReference>